<dbReference type="EMBL" id="PDSL01000048">
    <property type="protein sequence ID" value="PIE32492.1"/>
    <property type="molecule type" value="Genomic_DNA"/>
</dbReference>
<evidence type="ECO:0000256" key="7">
    <source>
        <dbReference type="ARBA" id="ARBA00023053"/>
    </source>
</evidence>
<keyword evidence="8 11" id="KW-0406">Ion transport</keyword>
<keyword evidence="2 11" id="KW-0813">Transport</keyword>
<dbReference type="HAMAP" id="MF_01844">
    <property type="entry name" value="NhaA"/>
    <property type="match status" value="1"/>
</dbReference>
<dbReference type="PANTHER" id="PTHR30341">
    <property type="entry name" value="SODIUM ION/PROTON ANTIPORTER NHAA-RELATED"/>
    <property type="match status" value="1"/>
</dbReference>
<dbReference type="Proteomes" id="UP000230914">
    <property type="component" value="Unassembled WGS sequence"/>
</dbReference>
<evidence type="ECO:0000256" key="8">
    <source>
        <dbReference type="ARBA" id="ARBA00023065"/>
    </source>
</evidence>
<keyword evidence="4 11" id="KW-1003">Cell membrane</keyword>
<name>A0A2G6KBZ4_9ACTN</name>
<reference evidence="12 13" key="1">
    <citation type="submission" date="2017-10" db="EMBL/GenBank/DDBJ databases">
        <title>Novel microbial diversity and functional potential in the marine mammal oral microbiome.</title>
        <authorList>
            <person name="Dudek N.K."/>
            <person name="Sun C.L."/>
            <person name="Burstein D."/>
            <person name="Kantor R.S."/>
            <person name="Aliaga Goltsman D.S."/>
            <person name="Bik E.M."/>
            <person name="Thomas B.C."/>
            <person name="Banfield J.F."/>
            <person name="Relman D.A."/>
        </authorList>
    </citation>
    <scope>NUCLEOTIDE SEQUENCE [LARGE SCALE GENOMIC DNA]</scope>
    <source>
        <strain evidence="12">DOLJORAL78_61_10</strain>
    </source>
</reference>
<feature type="transmembrane region" description="Helical" evidence="11">
    <location>
        <begin position="168"/>
        <end position="189"/>
    </location>
</feature>
<evidence type="ECO:0000256" key="10">
    <source>
        <dbReference type="ARBA" id="ARBA00023201"/>
    </source>
</evidence>
<proteinExistence type="inferred from homology"/>
<keyword evidence="3 11" id="KW-0050">Antiport</keyword>
<feature type="transmembrane region" description="Helical" evidence="11">
    <location>
        <begin position="331"/>
        <end position="356"/>
    </location>
</feature>
<dbReference type="PANTHER" id="PTHR30341:SF0">
    <property type="entry name" value="NA(+)_H(+) ANTIPORTER NHAA"/>
    <property type="match status" value="1"/>
</dbReference>
<dbReference type="NCBIfam" id="TIGR00773">
    <property type="entry name" value="NhaA"/>
    <property type="match status" value="1"/>
</dbReference>
<evidence type="ECO:0000256" key="6">
    <source>
        <dbReference type="ARBA" id="ARBA00022989"/>
    </source>
</evidence>
<dbReference type="Pfam" id="PF06965">
    <property type="entry name" value="Na_H_antiport_1"/>
    <property type="match status" value="1"/>
</dbReference>
<evidence type="ECO:0000313" key="12">
    <source>
        <dbReference type="EMBL" id="PIE32492.1"/>
    </source>
</evidence>
<evidence type="ECO:0000256" key="4">
    <source>
        <dbReference type="ARBA" id="ARBA00022475"/>
    </source>
</evidence>
<evidence type="ECO:0000256" key="11">
    <source>
        <dbReference type="HAMAP-Rule" id="MF_01844"/>
    </source>
</evidence>
<dbReference type="InterPro" id="IPR023171">
    <property type="entry name" value="Na/H_antiporter_dom_sf"/>
</dbReference>
<comment type="similarity">
    <text evidence="11">Belongs to the NhaA Na(+)/H(+) (TC 2.A.33) antiporter family.</text>
</comment>
<evidence type="ECO:0000256" key="2">
    <source>
        <dbReference type="ARBA" id="ARBA00022448"/>
    </source>
</evidence>
<dbReference type="AlphaFoldDB" id="A0A2G6KBZ4"/>
<keyword evidence="7 11" id="KW-0915">Sodium</keyword>
<keyword evidence="10 11" id="KW-0739">Sodium transport</keyword>
<feature type="transmembrane region" description="Helical" evidence="11">
    <location>
        <begin position="368"/>
        <end position="391"/>
    </location>
</feature>
<keyword evidence="5 11" id="KW-0812">Transmembrane</keyword>
<keyword evidence="9 11" id="KW-0472">Membrane</keyword>
<feature type="transmembrane region" description="Helical" evidence="11">
    <location>
        <begin position="195"/>
        <end position="211"/>
    </location>
</feature>
<dbReference type="InterPro" id="IPR004670">
    <property type="entry name" value="NhaA"/>
</dbReference>
<keyword evidence="6 11" id="KW-1133">Transmembrane helix</keyword>
<evidence type="ECO:0000313" key="13">
    <source>
        <dbReference type="Proteomes" id="UP000230914"/>
    </source>
</evidence>
<dbReference type="GO" id="GO:0005886">
    <property type="term" value="C:plasma membrane"/>
    <property type="evidence" value="ECO:0007669"/>
    <property type="project" value="UniProtKB-SubCell"/>
</dbReference>
<comment type="catalytic activity">
    <reaction evidence="11">
        <text>Na(+)(in) + 2 H(+)(out) = Na(+)(out) + 2 H(+)(in)</text>
        <dbReference type="Rhea" id="RHEA:29251"/>
        <dbReference type="ChEBI" id="CHEBI:15378"/>
        <dbReference type="ChEBI" id="CHEBI:29101"/>
    </reaction>
</comment>
<comment type="caution">
    <text evidence="12">The sequence shown here is derived from an EMBL/GenBank/DDBJ whole genome shotgun (WGS) entry which is preliminary data.</text>
</comment>
<evidence type="ECO:0000256" key="5">
    <source>
        <dbReference type="ARBA" id="ARBA00022692"/>
    </source>
</evidence>
<organism evidence="12 13">
    <name type="scientific">Ilumatobacter coccineus</name>
    <dbReference type="NCBI Taxonomy" id="467094"/>
    <lineage>
        <taxon>Bacteria</taxon>
        <taxon>Bacillati</taxon>
        <taxon>Actinomycetota</taxon>
        <taxon>Acidimicrobiia</taxon>
        <taxon>Acidimicrobiales</taxon>
        <taxon>Ilumatobacteraceae</taxon>
        <taxon>Ilumatobacter</taxon>
    </lineage>
</organism>
<feature type="transmembrane region" description="Helical" evidence="11">
    <location>
        <begin position="109"/>
        <end position="128"/>
    </location>
</feature>
<protein>
    <recommendedName>
        <fullName evidence="11">Na(+)/H(+) antiporter NhaA</fullName>
    </recommendedName>
    <alternativeName>
        <fullName evidence="11">Sodium/proton antiporter NhaA</fullName>
    </alternativeName>
</protein>
<comment type="function">
    <text evidence="11">Na(+)/H(+) antiporter that extrudes sodium in exchange for external protons.</text>
</comment>
<dbReference type="Gene3D" id="1.20.1530.10">
    <property type="entry name" value="Na+/H+ antiporter like domain"/>
    <property type="match status" value="1"/>
</dbReference>
<comment type="caution">
    <text evidence="11">Lacks conserved residue(s) required for the propagation of feature annotation.</text>
</comment>
<feature type="transmembrane region" description="Helical" evidence="11">
    <location>
        <begin position="403"/>
        <end position="421"/>
    </location>
</feature>
<evidence type="ECO:0000256" key="3">
    <source>
        <dbReference type="ARBA" id="ARBA00022449"/>
    </source>
</evidence>
<evidence type="ECO:0000256" key="1">
    <source>
        <dbReference type="ARBA" id="ARBA00004429"/>
    </source>
</evidence>
<feature type="transmembrane region" description="Helical" evidence="11">
    <location>
        <begin position="28"/>
        <end position="47"/>
    </location>
</feature>
<dbReference type="GO" id="GO:0015385">
    <property type="term" value="F:sodium:proton antiporter activity"/>
    <property type="evidence" value="ECO:0007669"/>
    <property type="project" value="UniProtKB-UniRule"/>
</dbReference>
<gene>
    <name evidence="11 12" type="primary">nhaA</name>
    <name evidence="12" type="ORF">CSA55_03295</name>
</gene>
<evidence type="ECO:0000256" key="9">
    <source>
        <dbReference type="ARBA" id="ARBA00023136"/>
    </source>
</evidence>
<sequence length="439" mass="46681">MTIPLPLLPTRVTKRIIRPLSDFFQKEASAGILLVLAAVAAIVWANSPWSASYLELWSTHAQISVGNFELNLTLKEWVNDGAMVLFFFVVGLEIKRELTQGELRDPRQAALPIIAAVGGMIVPAIIYYSFNSGGVGAPGWGIPMATDIAIVMGVVALLGKRAPQWLKLFLLALAIVDDIGAIVVIAIFYSEGVSFAWLGLSVATIIIAAAIRQRVPVMGVYLLLGLICWLGLHEAHVHPTLAGVAFGMLSPVIPRRQTDWIDADELADKPGYQAALKVSRQAQWTVSIVEWLENRLHPYSAFVVVPIFALANAGIKIPVNEVDNALSNPVTWGVVLGLVIGKMVGISVATLGAVALKIGRLPEGVTPRYVIGAGALGGIGFTVSLFVTELAFGDTMVGTDARLGVVVASLIAAIVGTVIMIPGSLENDRSMATSQPRTG</sequence>
<feature type="transmembrane region" description="Helical" evidence="11">
    <location>
        <begin position="140"/>
        <end position="159"/>
    </location>
</feature>
<accession>A0A2G6KBZ4</accession>
<dbReference type="GO" id="GO:0006885">
    <property type="term" value="P:regulation of pH"/>
    <property type="evidence" value="ECO:0007669"/>
    <property type="project" value="UniProtKB-UniRule"/>
</dbReference>
<comment type="subcellular location">
    <subcellularLocation>
        <location evidence="1">Cell inner membrane</location>
        <topology evidence="1">Multi-pass membrane protein</topology>
    </subcellularLocation>
    <subcellularLocation>
        <location evidence="11">Cell membrane</location>
        <topology evidence="11">Multi-pass membrane protein</topology>
    </subcellularLocation>
</comment>